<sequence length="329" mass="37268">MPYQFIITELAGASSATLVCDCYVHQFGAIAVGRRVSLYPTDMTDAEWARVRVSMPAWLEGRGGRPEEHCHREMIDAVRYVVDNGVKWRAVPADSPWWRAVYDFFRRWCRHGCVRELYQRLRRVERERQGREAEPTAGIIDAQSVDGADTVGAGSRGCDGRKRHILTDTGGLLLEATVTPANVHDSKAAPALVEAFMTEPGRLLKLVRADSAYQCEALATAFAAHGVKAEIVRRSDGSRGFVVLARRWVVERTLGWLSRARRLNRDHERRPDHHVQMVWWAGLVTLTRRMARQRLHWPEYRPHRLDPAGLNTPPRSRTSQPRASSAYAG</sequence>
<evidence type="ECO:0000259" key="3">
    <source>
        <dbReference type="Pfam" id="PF13340"/>
    </source>
</evidence>
<dbReference type="EMBL" id="BAAASD010000004">
    <property type="protein sequence ID" value="GAA2330970.1"/>
    <property type="molecule type" value="Genomic_DNA"/>
</dbReference>
<dbReference type="Proteomes" id="UP001500253">
    <property type="component" value="Unassembled WGS sequence"/>
</dbReference>
<feature type="compositionally biased region" description="Polar residues" evidence="1">
    <location>
        <begin position="313"/>
        <end position="323"/>
    </location>
</feature>
<feature type="domain" description="Insertion element IS402-like" evidence="3">
    <location>
        <begin position="43"/>
        <end position="117"/>
    </location>
</feature>
<feature type="region of interest" description="Disordered" evidence="1">
    <location>
        <begin position="303"/>
        <end position="329"/>
    </location>
</feature>
<accession>A0ABP5SH22</accession>
<comment type="caution">
    <text evidence="4">The sequence shown here is derived from an EMBL/GenBank/DDBJ whole genome shotgun (WGS) entry which is preliminary data.</text>
</comment>
<keyword evidence="5" id="KW-1185">Reference proteome</keyword>
<dbReference type="InterPro" id="IPR025161">
    <property type="entry name" value="IS402-like_dom"/>
</dbReference>
<evidence type="ECO:0000313" key="5">
    <source>
        <dbReference type="Proteomes" id="UP001500253"/>
    </source>
</evidence>
<proteinExistence type="predicted"/>
<dbReference type="PANTHER" id="PTHR30007">
    <property type="entry name" value="PHP DOMAIN PROTEIN"/>
    <property type="match status" value="1"/>
</dbReference>
<feature type="domain" description="Transposase IS4-like" evidence="2">
    <location>
        <begin position="134"/>
        <end position="281"/>
    </location>
</feature>
<reference evidence="5" key="1">
    <citation type="journal article" date="2019" name="Int. J. Syst. Evol. Microbiol.">
        <title>The Global Catalogue of Microorganisms (GCM) 10K type strain sequencing project: providing services to taxonomists for standard genome sequencing and annotation.</title>
        <authorList>
            <consortium name="The Broad Institute Genomics Platform"/>
            <consortium name="The Broad Institute Genome Sequencing Center for Infectious Disease"/>
            <person name="Wu L."/>
            <person name="Ma J."/>
        </authorList>
    </citation>
    <scope>NUCLEOTIDE SEQUENCE [LARGE SCALE GENOMIC DNA]</scope>
    <source>
        <strain evidence="5">JCM 4316</strain>
    </source>
</reference>
<dbReference type="PANTHER" id="PTHR30007:SF0">
    <property type="entry name" value="TRANSPOSASE"/>
    <property type="match status" value="1"/>
</dbReference>
<dbReference type="NCBIfam" id="NF033580">
    <property type="entry name" value="transpos_IS5_3"/>
    <property type="match status" value="1"/>
</dbReference>
<name>A0ABP5SH22_9ACTN</name>
<evidence type="ECO:0000313" key="4">
    <source>
        <dbReference type="EMBL" id="GAA2330970.1"/>
    </source>
</evidence>
<protein>
    <submittedName>
        <fullName evidence="4">IS5 family transposase</fullName>
    </submittedName>
</protein>
<dbReference type="Pfam" id="PF13340">
    <property type="entry name" value="DUF4096"/>
    <property type="match status" value="1"/>
</dbReference>
<dbReference type="InterPro" id="IPR002559">
    <property type="entry name" value="Transposase_11"/>
</dbReference>
<gene>
    <name evidence="4" type="ORF">GCM10010246_12540</name>
</gene>
<evidence type="ECO:0000259" key="2">
    <source>
        <dbReference type="Pfam" id="PF01609"/>
    </source>
</evidence>
<organism evidence="4 5">
    <name type="scientific">Streptomyces cuspidosporus</name>
    <dbReference type="NCBI Taxonomy" id="66882"/>
    <lineage>
        <taxon>Bacteria</taxon>
        <taxon>Bacillati</taxon>
        <taxon>Actinomycetota</taxon>
        <taxon>Actinomycetes</taxon>
        <taxon>Kitasatosporales</taxon>
        <taxon>Streptomycetaceae</taxon>
        <taxon>Streptomyces</taxon>
    </lineage>
</organism>
<dbReference type="Pfam" id="PF01609">
    <property type="entry name" value="DDE_Tnp_1"/>
    <property type="match status" value="1"/>
</dbReference>
<evidence type="ECO:0000256" key="1">
    <source>
        <dbReference type="SAM" id="MobiDB-lite"/>
    </source>
</evidence>